<proteinExistence type="predicted"/>
<keyword evidence="3" id="KW-1185">Reference proteome</keyword>
<dbReference type="Proteomes" id="UP001202180">
    <property type="component" value="Unassembled WGS sequence"/>
</dbReference>
<reference evidence="2 3" key="1">
    <citation type="submission" date="2022-04" db="EMBL/GenBank/DDBJ databases">
        <title>Spirosoma sp. strain RP8 genome sequencing and assembly.</title>
        <authorList>
            <person name="Jung Y."/>
        </authorList>
    </citation>
    <scope>NUCLEOTIDE SEQUENCE [LARGE SCALE GENOMIC DNA]</scope>
    <source>
        <strain evidence="2 3">RP8</strain>
    </source>
</reference>
<feature type="compositionally biased region" description="Acidic residues" evidence="1">
    <location>
        <begin position="1"/>
        <end position="23"/>
    </location>
</feature>
<accession>A0ABT0HVD4</accession>
<gene>
    <name evidence="2" type="ORF">M0L20_28850</name>
</gene>
<comment type="caution">
    <text evidence="2">The sequence shown here is derived from an EMBL/GenBank/DDBJ whole genome shotgun (WGS) entry which is preliminary data.</text>
</comment>
<dbReference type="RefSeq" id="WP_248480721.1">
    <property type="nucleotide sequence ID" value="NZ_JALPRF010000013.1"/>
</dbReference>
<evidence type="ECO:0000313" key="2">
    <source>
        <dbReference type="EMBL" id="MCK8495910.1"/>
    </source>
</evidence>
<protein>
    <submittedName>
        <fullName evidence="2">Uncharacterized protein</fullName>
    </submittedName>
</protein>
<feature type="region of interest" description="Disordered" evidence="1">
    <location>
        <begin position="1"/>
        <end position="33"/>
    </location>
</feature>
<sequence length="85" mass="10169">MEPNDYESDDFEDDYEDIESGDYEDAKTVEPPAPNMRRIKLTDLPNDLRFINVIHKETKETRRMTPNQFEDAKEYGWMIDKTIHN</sequence>
<evidence type="ECO:0000256" key="1">
    <source>
        <dbReference type="SAM" id="MobiDB-lite"/>
    </source>
</evidence>
<name>A0ABT0HVD4_9BACT</name>
<dbReference type="EMBL" id="JALPRF010000013">
    <property type="protein sequence ID" value="MCK8495910.1"/>
    <property type="molecule type" value="Genomic_DNA"/>
</dbReference>
<evidence type="ECO:0000313" key="3">
    <source>
        <dbReference type="Proteomes" id="UP001202180"/>
    </source>
</evidence>
<organism evidence="2 3">
    <name type="scientific">Spirosoma liriopis</name>
    <dbReference type="NCBI Taxonomy" id="2937440"/>
    <lineage>
        <taxon>Bacteria</taxon>
        <taxon>Pseudomonadati</taxon>
        <taxon>Bacteroidota</taxon>
        <taxon>Cytophagia</taxon>
        <taxon>Cytophagales</taxon>
        <taxon>Cytophagaceae</taxon>
        <taxon>Spirosoma</taxon>
    </lineage>
</organism>